<feature type="binding site" evidence="8">
    <location>
        <position position="78"/>
    </location>
    <ligand>
        <name>phosphate</name>
        <dbReference type="ChEBI" id="CHEBI:43474"/>
    </ligand>
</feature>
<feature type="binding site" evidence="8">
    <location>
        <begin position="31"/>
        <end position="33"/>
    </location>
    <ligand>
        <name>phosphate</name>
        <dbReference type="ChEBI" id="CHEBI:43474"/>
    </ligand>
</feature>
<dbReference type="EMBL" id="CP013234">
    <property type="protein sequence ID" value="AMP02689.1"/>
    <property type="molecule type" value="Genomic_DNA"/>
</dbReference>
<evidence type="ECO:0000256" key="7">
    <source>
        <dbReference type="PIRNR" id="PIRNR002756"/>
    </source>
</evidence>
<dbReference type="KEGG" id="cpra:CPter91_0290"/>
<evidence type="ECO:0000313" key="12">
    <source>
        <dbReference type="Proteomes" id="UP000074561"/>
    </source>
</evidence>
<feature type="signal peptide" evidence="9">
    <location>
        <begin position="1"/>
        <end position="23"/>
    </location>
</feature>
<dbReference type="PIRSF" id="PIRSF002756">
    <property type="entry name" value="PstS"/>
    <property type="match status" value="1"/>
</dbReference>
<dbReference type="InterPro" id="IPR024370">
    <property type="entry name" value="PBP_domain"/>
</dbReference>
<dbReference type="Gene3D" id="3.40.190.10">
    <property type="entry name" value="Periplasmic binding protein-like II"/>
    <property type="match status" value="2"/>
</dbReference>
<dbReference type="AlphaFoldDB" id="A0A127PY38"/>
<feature type="binding site" evidence="8">
    <location>
        <begin position="161"/>
        <end position="163"/>
    </location>
    <ligand>
        <name>phosphate</name>
        <dbReference type="ChEBI" id="CHEBI:43474"/>
    </ligand>
</feature>
<feature type="domain" description="PBP" evidence="10">
    <location>
        <begin position="20"/>
        <end position="304"/>
    </location>
</feature>
<dbReference type="OrthoDB" id="9801510at2"/>
<dbReference type="GO" id="GO:0043190">
    <property type="term" value="C:ATP-binding cassette (ABC) transporter complex"/>
    <property type="evidence" value="ECO:0007669"/>
    <property type="project" value="InterPro"/>
</dbReference>
<dbReference type="Pfam" id="PF12849">
    <property type="entry name" value="PBP_like_2"/>
    <property type="match status" value="1"/>
</dbReference>
<protein>
    <recommendedName>
        <fullName evidence="4 7">Phosphate-binding protein PstS</fullName>
    </recommendedName>
</protein>
<accession>A0A127PY38</accession>
<keyword evidence="9" id="KW-0732">Signal</keyword>
<evidence type="ECO:0000256" key="8">
    <source>
        <dbReference type="PIRSR" id="PIRSR002756-1"/>
    </source>
</evidence>
<dbReference type="Proteomes" id="UP000074561">
    <property type="component" value="Chromosome"/>
</dbReference>
<evidence type="ECO:0000256" key="5">
    <source>
        <dbReference type="ARBA" id="ARBA00022448"/>
    </source>
</evidence>
<dbReference type="InterPro" id="IPR050962">
    <property type="entry name" value="Phosphate-bind_PstS"/>
</dbReference>
<dbReference type="InterPro" id="IPR005673">
    <property type="entry name" value="ABC_phos-bd_PstS"/>
</dbReference>
<dbReference type="SUPFAM" id="SSF53850">
    <property type="entry name" value="Periplasmic binding protein-like II"/>
    <property type="match status" value="1"/>
</dbReference>
<dbReference type="NCBIfam" id="TIGR00975">
    <property type="entry name" value="3a0107s03"/>
    <property type="match status" value="1"/>
</dbReference>
<dbReference type="PANTHER" id="PTHR42996:SF1">
    <property type="entry name" value="PHOSPHATE-BINDING PROTEIN PSTS"/>
    <property type="match status" value="1"/>
</dbReference>
<proteinExistence type="inferred from homology"/>
<dbReference type="RefSeq" id="WP_061935978.1">
    <property type="nucleotide sequence ID" value="NZ_CP013234.1"/>
</dbReference>
<keyword evidence="5 7" id="KW-0813">Transport</keyword>
<feature type="chain" id="PRO_5007277279" description="Phosphate-binding protein PstS" evidence="9">
    <location>
        <begin position="24"/>
        <end position="351"/>
    </location>
</feature>
<evidence type="ECO:0000256" key="9">
    <source>
        <dbReference type="SAM" id="SignalP"/>
    </source>
</evidence>
<dbReference type="PANTHER" id="PTHR42996">
    <property type="entry name" value="PHOSPHATE-BINDING PROTEIN PSTS"/>
    <property type="match status" value="1"/>
</dbReference>
<gene>
    <name evidence="11" type="primary">pstS</name>
    <name evidence="11" type="ORF">CPter91_0290</name>
</gene>
<name>A0A127PY38_9BURK</name>
<dbReference type="PATRIC" id="fig|279113.9.peg.296"/>
<comment type="similarity">
    <text evidence="2 7">Belongs to the PstS family.</text>
</comment>
<reference evidence="11 12" key="1">
    <citation type="submission" date="2015-11" db="EMBL/GenBank/DDBJ databases">
        <title>Exploring the genomic traits of fungus-feeding bacterial genus Collimonas.</title>
        <authorList>
            <person name="Song C."/>
            <person name="Schmidt R."/>
            <person name="de Jager V."/>
            <person name="Krzyzanowska D."/>
            <person name="Jongedijk E."/>
            <person name="Cankar K."/>
            <person name="Beekwilder J."/>
            <person name="van Veen A."/>
            <person name="de Boer W."/>
            <person name="van Veen J.A."/>
            <person name="Garbeva P."/>
        </authorList>
    </citation>
    <scope>NUCLEOTIDE SEQUENCE [LARGE SCALE GENOMIC DNA]</scope>
    <source>
        <strain evidence="11 12">Ter91</strain>
    </source>
</reference>
<evidence type="ECO:0000256" key="6">
    <source>
        <dbReference type="ARBA" id="ARBA00022592"/>
    </source>
</evidence>
<feature type="binding site" evidence="8">
    <location>
        <position position="60"/>
    </location>
    <ligand>
        <name>phosphate</name>
        <dbReference type="ChEBI" id="CHEBI:43474"/>
    </ligand>
</feature>
<dbReference type="STRING" id="279113.CPter91_0290"/>
<evidence type="ECO:0000256" key="2">
    <source>
        <dbReference type="ARBA" id="ARBA00008725"/>
    </source>
</evidence>
<sequence length="351" mass="38074">MLKYLFVLSCTLVLGVSHVTAHAADINGAGSTAAAPLYLKWDAAYNKKTGNKLAYELVGSSAGIKKIKEGATDFGASDAPMSLADLKKSNLLDFPTVISGVVPIINLPGIKDGELRLTAEAITGIYLGKIDKWNDAVIARDNPKLTLPNLRIVPLARADGSGTTYTLTDYFSAVSPEWKQQYGRNFSIPWQAEIKALKGSNDLVAALKKTPGAIGYAEFAYVIENNLNYAQMKNRDGQYVRPDANSFSSALANSSWKTTGNFEEMLTDKPGSGSWPITGATYVYVPRVTSKPEQTKAVIQFFTWAFMEGDTIANSLDYVRLPDNVQARVVHEMGNVVDASGKQLAMPVFLK</sequence>
<dbReference type="GO" id="GO:0042301">
    <property type="term" value="F:phosphate ion binding"/>
    <property type="evidence" value="ECO:0007669"/>
    <property type="project" value="InterPro"/>
</dbReference>
<comment type="function">
    <text evidence="1 7">Part of the ABC transporter complex PstSACB involved in phosphate import.</text>
</comment>
<evidence type="ECO:0000256" key="4">
    <source>
        <dbReference type="ARBA" id="ARBA00021889"/>
    </source>
</evidence>
<evidence type="ECO:0000259" key="10">
    <source>
        <dbReference type="Pfam" id="PF12849"/>
    </source>
</evidence>
<evidence type="ECO:0000256" key="1">
    <source>
        <dbReference type="ARBA" id="ARBA00002841"/>
    </source>
</evidence>
<keyword evidence="6 7" id="KW-0592">Phosphate transport</keyword>
<comment type="subunit">
    <text evidence="3 7">The complex is composed of two ATP-binding proteins (PstB), two transmembrane proteins (PstC and PstA) and a solute-binding protein (PstS).</text>
</comment>
<dbReference type="GO" id="GO:0035435">
    <property type="term" value="P:phosphate ion transmembrane transport"/>
    <property type="evidence" value="ECO:0007669"/>
    <property type="project" value="InterPro"/>
</dbReference>
<evidence type="ECO:0000313" key="11">
    <source>
        <dbReference type="EMBL" id="AMP02689.1"/>
    </source>
</evidence>
<dbReference type="CDD" id="cd13565">
    <property type="entry name" value="PBP2_PstS"/>
    <property type="match status" value="1"/>
</dbReference>
<organism evidence="11 12">
    <name type="scientific">Collimonas pratensis</name>
    <dbReference type="NCBI Taxonomy" id="279113"/>
    <lineage>
        <taxon>Bacteria</taxon>
        <taxon>Pseudomonadati</taxon>
        <taxon>Pseudomonadota</taxon>
        <taxon>Betaproteobacteria</taxon>
        <taxon>Burkholderiales</taxon>
        <taxon>Oxalobacteraceae</taxon>
        <taxon>Collimonas</taxon>
    </lineage>
</organism>
<evidence type="ECO:0000256" key="3">
    <source>
        <dbReference type="ARBA" id="ARBA00011529"/>
    </source>
</evidence>